<organism evidence="2 3">
    <name type="scientific">Ustilago trichophora</name>
    <dbReference type="NCBI Taxonomy" id="86804"/>
    <lineage>
        <taxon>Eukaryota</taxon>
        <taxon>Fungi</taxon>
        <taxon>Dikarya</taxon>
        <taxon>Basidiomycota</taxon>
        <taxon>Ustilaginomycotina</taxon>
        <taxon>Ustilaginomycetes</taxon>
        <taxon>Ustilaginales</taxon>
        <taxon>Ustilaginaceae</taxon>
        <taxon>Ustilago</taxon>
    </lineage>
</organism>
<feature type="region of interest" description="Disordered" evidence="1">
    <location>
        <begin position="812"/>
        <end position="856"/>
    </location>
</feature>
<gene>
    <name evidence="2" type="ORF">UTRI_00442_B</name>
</gene>
<feature type="compositionally biased region" description="Polar residues" evidence="1">
    <location>
        <begin position="682"/>
        <end position="702"/>
    </location>
</feature>
<dbReference type="EMBL" id="OOIN01000001">
    <property type="protein sequence ID" value="SPO20048.1"/>
    <property type="molecule type" value="Genomic_DNA"/>
</dbReference>
<feature type="region of interest" description="Disordered" evidence="1">
    <location>
        <begin position="254"/>
        <end position="286"/>
    </location>
</feature>
<accession>A0A5C3DPH0</accession>
<protein>
    <submittedName>
        <fullName evidence="2">Uncharacterized protein</fullName>
    </submittedName>
</protein>
<feature type="region of interest" description="Disordered" evidence="1">
    <location>
        <begin position="437"/>
        <end position="474"/>
    </location>
</feature>
<keyword evidence="3" id="KW-1185">Reference proteome</keyword>
<evidence type="ECO:0000313" key="2">
    <source>
        <dbReference type="EMBL" id="SPO20048.1"/>
    </source>
</evidence>
<name>A0A5C3DPH0_9BASI</name>
<feature type="compositionally biased region" description="Polar residues" evidence="1">
    <location>
        <begin position="437"/>
        <end position="448"/>
    </location>
</feature>
<proteinExistence type="predicted"/>
<evidence type="ECO:0000256" key="1">
    <source>
        <dbReference type="SAM" id="MobiDB-lite"/>
    </source>
</evidence>
<dbReference type="OrthoDB" id="2549520at2759"/>
<dbReference type="AlphaFoldDB" id="A0A5C3DPH0"/>
<dbReference type="Proteomes" id="UP000324022">
    <property type="component" value="Unassembled WGS sequence"/>
</dbReference>
<feature type="region of interest" description="Disordered" evidence="1">
    <location>
        <begin position="720"/>
        <end position="763"/>
    </location>
</feature>
<feature type="region of interest" description="Disordered" evidence="1">
    <location>
        <begin position="212"/>
        <end position="234"/>
    </location>
</feature>
<reference evidence="2 3" key="1">
    <citation type="submission" date="2018-03" db="EMBL/GenBank/DDBJ databases">
        <authorList>
            <person name="Guldener U."/>
        </authorList>
    </citation>
    <scope>NUCLEOTIDE SEQUENCE [LARGE SCALE GENOMIC DNA]</scope>
    <source>
        <strain evidence="2 3">NBRC100155</strain>
    </source>
</reference>
<feature type="compositionally biased region" description="Polar residues" evidence="1">
    <location>
        <begin position="819"/>
        <end position="828"/>
    </location>
</feature>
<feature type="compositionally biased region" description="Polar residues" evidence="1">
    <location>
        <begin position="661"/>
        <end position="673"/>
    </location>
</feature>
<evidence type="ECO:0000313" key="3">
    <source>
        <dbReference type="Proteomes" id="UP000324022"/>
    </source>
</evidence>
<feature type="compositionally biased region" description="Polar residues" evidence="1">
    <location>
        <begin position="460"/>
        <end position="474"/>
    </location>
</feature>
<sequence length="1004" mass="107997">MASSSCVAASFSVSSHDNASVASHGYSEILGSSSSHGSAGLDDYKILQPGDFKRNKSQISLRSRPASRIEYAFDSASSTLTASASNTTTLSQDSSPLPPDFDLVIQNRPRDLVVREARDRATFGPWTQDSDDEDQCIAPAELKEELISVADEVSDAESVVLAADAVEQPVPAVASSSPKAEDAHLSQLKQEAEEAWAKYRPGLTPQQRSLALESDIETSSTTSDQPNNIPPRITSLRRSSLIVLTALPKPDLAQRRGSVATLSSTHSHTSSIHDKGTPSSQNARLESEVFPRITTPLSRGSAASWRGPPSSDLHFHRPYTASILSSTSEGSFLSYQNSFESGMSPLLLNRSAASSRLPGRLQRPATSGTIPNTAFARAPDLNYSRPMPSGSVNLPDMSNQLTAEERRQQVRRTKKLTQMLGEEMLLASNIAKVGSNLAQQSHASSTNSDNRRKKYRPQSMPFSNDASDSTGSKTRALSRKLLQGRSHGVKSWDHAFAEMVQPPPSAPAGLNRKAAAILGLPHPYSSGALARVSGEEMLESEEELDVVRDIRHSARQFIPSGLEEFNEPTPKVAQLAAFSAAALDEGASPTLPQDGPFRPFGSPHLDQALAVSESRKLAAARDERRRRVAKMSRWLGEAVPAELIMSGTNQTQSAVIRSTGALNPSCQSSTSHDSAGYAASEIGSTRRTQSSSACHASSNDHGSISHEGSVASNLQSFMSIDSSDDESDNEAAPVNGAVGKVSQPPTERRCVVPSSRSTVSGLPDSLSAYRNSIDSYEYLLENDRERLNELASIFHGTRVAPKTVDTAVPITHRSRSIARPNTSPSTPFHPSVAPRPLVSPGDSPATRPQTLSASVGGVPRRSAAFLELSDSESDSSDADELYDDDELSCFSSSLRQKRLESRHRSISKLSNFFGSTPSQIVRSQSDIQAAPISSADSISTLDHHLHHPTASAANGKVSQPDALKTILRSLEEEALDDSKLTNFQKSEISRKVHLLKKRTTKMFA</sequence>
<feature type="region of interest" description="Disordered" evidence="1">
    <location>
        <begin position="661"/>
        <end position="707"/>
    </location>
</feature>